<dbReference type="EMBL" id="CADCUV010000140">
    <property type="protein sequence ID" value="CAA9427531.1"/>
    <property type="molecule type" value="Genomic_DNA"/>
</dbReference>
<feature type="non-terminal residue" evidence="2">
    <location>
        <position position="100"/>
    </location>
</feature>
<feature type="region of interest" description="Disordered" evidence="1">
    <location>
        <begin position="1"/>
        <end position="61"/>
    </location>
</feature>
<gene>
    <name evidence="2" type="ORF">AVDCRST_MAG22-3020</name>
</gene>
<accession>A0A6J4Q0Q8</accession>
<name>A0A6J4Q0Q8_9ACTN</name>
<feature type="compositionally biased region" description="Basic and acidic residues" evidence="1">
    <location>
        <begin position="90"/>
        <end position="100"/>
    </location>
</feature>
<feature type="compositionally biased region" description="Basic residues" evidence="1">
    <location>
        <begin position="9"/>
        <end position="54"/>
    </location>
</feature>
<feature type="region of interest" description="Disordered" evidence="1">
    <location>
        <begin position="80"/>
        <end position="100"/>
    </location>
</feature>
<dbReference type="AlphaFoldDB" id="A0A6J4Q0Q8"/>
<protein>
    <submittedName>
        <fullName evidence="2">Uncharacterized protein</fullName>
    </submittedName>
</protein>
<organism evidence="2">
    <name type="scientific">uncultured Rubrobacteraceae bacterium</name>
    <dbReference type="NCBI Taxonomy" id="349277"/>
    <lineage>
        <taxon>Bacteria</taxon>
        <taxon>Bacillati</taxon>
        <taxon>Actinomycetota</taxon>
        <taxon>Rubrobacteria</taxon>
        <taxon>Rubrobacterales</taxon>
        <taxon>Rubrobacteraceae</taxon>
        <taxon>environmental samples</taxon>
    </lineage>
</organism>
<feature type="non-terminal residue" evidence="2">
    <location>
        <position position="1"/>
    </location>
</feature>
<evidence type="ECO:0000313" key="2">
    <source>
        <dbReference type="EMBL" id="CAA9427531.1"/>
    </source>
</evidence>
<evidence type="ECO:0000256" key="1">
    <source>
        <dbReference type="SAM" id="MobiDB-lite"/>
    </source>
</evidence>
<proteinExistence type="predicted"/>
<reference evidence="2" key="1">
    <citation type="submission" date="2020-02" db="EMBL/GenBank/DDBJ databases">
        <authorList>
            <person name="Meier V. D."/>
        </authorList>
    </citation>
    <scope>NUCLEOTIDE SEQUENCE</scope>
    <source>
        <strain evidence="2">AVDCRST_MAG22</strain>
    </source>
</reference>
<sequence>VPSTARPGLRPRRVACRARPRHRRGHHRPHQLAAPRRRRHALGRRGWCRPKGRLRGAAGRPTPLCRAGLRLAGVQKAGRARPFLEPARPSLRERPLDGHV</sequence>